<dbReference type="GO" id="GO:0005506">
    <property type="term" value="F:iron ion binding"/>
    <property type="evidence" value="ECO:0007669"/>
    <property type="project" value="InterPro"/>
</dbReference>
<dbReference type="KEGG" id="tut:107363397"/>
<proteinExistence type="inferred from homology"/>
<dbReference type="STRING" id="32264.T1KFP7"/>
<dbReference type="AlphaFoldDB" id="T1KFP7"/>
<evidence type="ECO:0000256" key="8">
    <source>
        <dbReference type="RuleBase" id="RU000461"/>
    </source>
</evidence>
<evidence type="ECO:0000313" key="10">
    <source>
        <dbReference type="Proteomes" id="UP000015104"/>
    </source>
</evidence>
<dbReference type="GO" id="GO:0004497">
    <property type="term" value="F:monooxygenase activity"/>
    <property type="evidence" value="ECO:0007669"/>
    <property type="project" value="UniProtKB-KW"/>
</dbReference>
<dbReference type="InterPro" id="IPR017972">
    <property type="entry name" value="Cyt_P450_CS"/>
</dbReference>
<evidence type="ECO:0000256" key="1">
    <source>
        <dbReference type="ARBA" id="ARBA00001971"/>
    </source>
</evidence>
<dbReference type="HOGENOM" id="CLU_001570_22_0_1"/>
<keyword evidence="3 7" id="KW-0479">Metal-binding</keyword>
<dbReference type="Proteomes" id="UP000015104">
    <property type="component" value="Unassembled WGS sequence"/>
</dbReference>
<keyword evidence="7 8" id="KW-0349">Heme</keyword>
<dbReference type="Pfam" id="PF00067">
    <property type="entry name" value="p450"/>
    <property type="match status" value="1"/>
</dbReference>
<dbReference type="PROSITE" id="PS00086">
    <property type="entry name" value="CYTOCHROME_P450"/>
    <property type="match status" value="1"/>
</dbReference>
<evidence type="ECO:0000313" key="9">
    <source>
        <dbReference type="EnsemblMetazoa" id="tetur10g03900.1"/>
    </source>
</evidence>
<evidence type="ECO:0000256" key="3">
    <source>
        <dbReference type="ARBA" id="ARBA00022723"/>
    </source>
</evidence>
<comment type="similarity">
    <text evidence="2 8">Belongs to the cytochrome P450 family.</text>
</comment>
<reference evidence="9" key="2">
    <citation type="submission" date="2015-06" db="UniProtKB">
        <authorList>
            <consortium name="EnsemblMetazoa"/>
        </authorList>
    </citation>
    <scope>IDENTIFICATION</scope>
</reference>
<dbReference type="OMA" id="HFDEIFW"/>
<gene>
    <name evidence="9" type="primary">107363397</name>
</gene>
<reference evidence="10" key="1">
    <citation type="submission" date="2011-08" db="EMBL/GenBank/DDBJ databases">
        <authorList>
            <person name="Rombauts S."/>
        </authorList>
    </citation>
    <scope>NUCLEOTIDE SEQUENCE</scope>
    <source>
        <strain evidence="10">London</strain>
    </source>
</reference>
<dbReference type="OrthoDB" id="1470350at2759"/>
<dbReference type="Gene3D" id="1.10.630.10">
    <property type="entry name" value="Cytochrome P450"/>
    <property type="match status" value="1"/>
</dbReference>
<dbReference type="PRINTS" id="PR00463">
    <property type="entry name" value="EP450I"/>
</dbReference>
<keyword evidence="4 8" id="KW-0560">Oxidoreductase</keyword>
<keyword evidence="5 7" id="KW-0408">Iron</keyword>
<dbReference type="EMBL" id="CAEY01000038">
    <property type="status" value="NOT_ANNOTATED_CDS"/>
    <property type="molecule type" value="Genomic_DNA"/>
</dbReference>
<name>T1KFP7_TETUR</name>
<evidence type="ECO:0000256" key="7">
    <source>
        <dbReference type="PIRSR" id="PIRSR602401-1"/>
    </source>
</evidence>
<dbReference type="eggNOG" id="KOG0156">
    <property type="taxonomic scope" value="Eukaryota"/>
</dbReference>
<sequence>MDFISLSFVYSTLCLAIICVILKKLFQQEPPKFGKYAPSPSKLPIIGHLHLLAKFPDNPWKGFDLIREQYGDVVSLQLGSYNALLVSSLDKMKEVLITKGKIFSDRPDFHRYRIIFGGDRENALALCDWSELQKTRRVLCSISTTPKFASASYEMLDKAIVSELKLFFDFIEASPERILTKCWLRQFSSNVFTEYLCASRMEYNDPILVKLSYFFDFIFNDISQCGPVDFLPFIRHLGFYRGYLKKVDEIAVDLRVFMEKYFVEPRIAKIQKSMELDGEIDLESFDSMISLDLMYKYHLKNPDEFSYEHFLFAIGDLVGGSSAIVNMIMRLVGHLSIDKEVQEDMYQEVAAVAKQHDTDMISLKQRPDLPLIEAAILEALRISSSPLVPHVPTEDSTIGGYFVPKGTIVLFNNYNMNFSTEFYTDPEEFQPSRFLSHSSNNNSQSKWQIKKPEVFLPFSVGQRSCLGFKLTQYITFVALCNILLRYKIEPVDSIETIKNHIRGGVLALRVDDVFRVKLIPRD</sequence>
<protein>
    <recommendedName>
        <fullName evidence="11">Cytochrome P450</fullName>
    </recommendedName>
</protein>
<dbReference type="InterPro" id="IPR036396">
    <property type="entry name" value="Cyt_P450_sf"/>
</dbReference>
<evidence type="ECO:0000256" key="5">
    <source>
        <dbReference type="ARBA" id="ARBA00023004"/>
    </source>
</evidence>
<evidence type="ECO:0000256" key="4">
    <source>
        <dbReference type="ARBA" id="ARBA00023002"/>
    </source>
</evidence>
<evidence type="ECO:0000256" key="2">
    <source>
        <dbReference type="ARBA" id="ARBA00010617"/>
    </source>
</evidence>
<comment type="cofactor">
    <cofactor evidence="1 7">
        <name>heme</name>
        <dbReference type="ChEBI" id="CHEBI:30413"/>
    </cofactor>
</comment>
<dbReference type="GO" id="GO:0020037">
    <property type="term" value="F:heme binding"/>
    <property type="evidence" value="ECO:0007669"/>
    <property type="project" value="InterPro"/>
</dbReference>
<dbReference type="InterPro" id="IPR002401">
    <property type="entry name" value="Cyt_P450_E_grp-I"/>
</dbReference>
<dbReference type="PANTHER" id="PTHR24303:SF31">
    <property type="entry name" value="CYTOCHROME P450 307A1-RELATED"/>
    <property type="match status" value="1"/>
</dbReference>
<feature type="binding site" description="axial binding residue" evidence="7">
    <location>
        <position position="465"/>
    </location>
    <ligand>
        <name>heme</name>
        <dbReference type="ChEBI" id="CHEBI:30413"/>
    </ligand>
    <ligandPart>
        <name>Fe</name>
        <dbReference type="ChEBI" id="CHEBI:18248"/>
    </ligandPart>
</feature>
<dbReference type="GO" id="GO:0016705">
    <property type="term" value="F:oxidoreductase activity, acting on paired donors, with incorporation or reduction of molecular oxygen"/>
    <property type="evidence" value="ECO:0007669"/>
    <property type="project" value="InterPro"/>
</dbReference>
<dbReference type="SUPFAM" id="SSF48264">
    <property type="entry name" value="Cytochrome P450"/>
    <property type="match status" value="1"/>
</dbReference>
<evidence type="ECO:0000256" key="6">
    <source>
        <dbReference type="ARBA" id="ARBA00023033"/>
    </source>
</evidence>
<organism evidence="9 10">
    <name type="scientific">Tetranychus urticae</name>
    <name type="common">Two-spotted spider mite</name>
    <dbReference type="NCBI Taxonomy" id="32264"/>
    <lineage>
        <taxon>Eukaryota</taxon>
        <taxon>Metazoa</taxon>
        <taxon>Ecdysozoa</taxon>
        <taxon>Arthropoda</taxon>
        <taxon>Chelicerata</taxon>
        <taxon>Arachnida</taxon>
        <taxon>Acari</taxon>
        <taxon>Acariformes</taxon>
        <taxon>Trombidiformes</taxon>
        <taxon>Prostigmata</taxon>
        <taxon>Eleutherengona</taxon>
        <taxon>Raphignathae</taxon>
        <taxon>Tetranychoidea</taxon>
        <taxon>Tetranychidae</taxon>
        <taxon>Tetranychus</taxon>
    </lineage>
</organism>
<dbReference type="InterPro" id="IPR001128">
    <property type="entry name" value="Cyt_P450"/>
</dbReference>
<accession>T1KFP7</accession>
<dbReference type="PANTHER" id="PTHR24303">
    <property type="entry name" value="HEME-BINDING MONOOXYGENASE FAMILY"/>
    <property type="match status" value="1"/>
</dbReference>
<keyword evidence="6 8" id="KW-0503">Monooxygenase</keyword>
<evidence type="ECO:0008006" key="11">
    <source>
        <dbReference type="Google" id="ProtNLM"/>
    </source>
</evidence>
<dbReference type="EnsemblMetazoa" id="tetur10g03900.1">
    <property type="protein sequence ID" value="tetur10g03900.1"/>
    <property type="gene ID" value="tetur10g03900"/>
</dbReference>
<keyword evidence="10" id="KW-1185">Reference proteome</keyword>